<keyword evidence="2" id="KW-1185">Reference proteome</keyword>
<gene>
    <name evidence="1" type="ORF">NNJEOMEG_02676</name>
</gene>
<protein>
    <submittedName>
        <fullName evidence="1">Uncharacterized protein</fullName>
    </submittedName>
</protein>
<evidence type="ECO:0000313" key="2">
    <source>
        <dbReference type="Proteomes" id="UP000494245"/>
    </source>
</evidence>
<sequence>MHAPFLYDFYALKGADIPAWHASFSWPVARETTTKLMIDFVAAYTALVDELSHTPEGDVALAGILVPGLFVQAVNHYLAVETLRRQGRTIVHSDRLVLVPQFLRPHEPMRFAPARLPEAPAGGMAKRRLKHWVYSLHYNRQRLAKALDHFDLSRSVVAFDSGAVLERPFTRSLPGWARVFSPSEWHGARGQAAPGTLAALRGVAADYTRFAAAYSRDELGVELPPTLTLALETYARETLEDLASGYQGLLDIFARIKPAHLLTPTAGNPFTRTASLAARRRGARVTGFPHGYYISHYSSPRPAFHELATVDEFVAYTPGSVPLLERNLALNPTPRGNPVRFVNENYPHLRETFDTWRDRPIPERIRTVMVFELSLLPEWAGYHCADVMTNYHFYYSLCSQLTRAGYRVVFKKRPKGPMWDGVNIFKDIPGLKVETRPLETPGVIDQVDAVVIQYAMSSTLHWSMCTNKTVVYVDSGWEPWFPDVRADMERRCRVLPCAYDAANRPCYHEQDALDVLQRAPEQPDPLYVEKYLSPA</sequence>
<dbReference type="Proteomes" id="UP000494245">
    <property type="component" value="Unassembled WGS sequence"/>
</dbReference>
<dbReference type="EMBL" id="BLTE01000012">
    <property type="protein sequence ID" value="GFK94828.1"/>
    <property type="molecule type" value="Genomic_DNA"/>
</dbReference>
<name>A0A6V8LX37_9BACT</name>
<reference evidence="1 2" key="1">
    <citation type="submission" date="2020-04" db="EMBL/GenBank/DDBJ databases">
        <authorList>
            <consortium name="Desulfovibrio sp. FSS-1 genome sequencing consortium"/>
            <person name="Shimoshige H."/>
            <person name="Kobayashi H."/>
            <person name="Maekawa T."/>
        </authorList>
    </citation>
    <scope>NUCLEOTIDE SEQUENCE [LARGE SCALE GENOMIC DNA]</scope>
    <source>
        <strain evidence="1 2">SIID29052-01</strain>
    </source>
</reference>
<accession>A0A6V8LX37</accession>
<evidence type="ECO:0000313" key="1">
    <source>
        <dbReference type="EMBL" id="GFK94828.1"/>
    </source>
</evidence>
<proteinExistence type="predicted"/>
<reference evidence="1 2" key="2">
    <citation type="submission" date="2020-05" db="EMBL/GenBank/DDBJ databases">
        <title>Draft genome sequence of Desulfovibrio sp. strainFSS-1.</title>
        <authorList>
            <person name="Shimoshige H."/>
            <person name="Kobayashi H."/>
            <person name="Maekawa T."/>
        </authorList>
    </citation>
    <scope>NUCLEOTIDE SEQUENCE [LARGE SCALE GENOMIC DNA]</scope>
    <source>
        <strain evidence="1 2">SIID29052-01</strain>
    </source>
</reference>
<organism evidence="1 2">
    <name type="scientific">Fundidesulfovibrio magnetotacticus</name>
    <dbReference type="NCBI Taxonomy" id="2730080"/>
    <lineage>
        <taxon>Bacteria</taxon>
        <taxon>Pseudomonadati</taxon>
        <taxon>Thermodesulfobacteriota</taxon>
        <taxon>Desulfovibrionia</taxon>
        <taxon>Desulfovibrionales</taxon>
        <taxon>Desulfovibrionaceae</taxon>
        <taxon>Fundidesulfovibrio</taxon>
    </lineage>
</organism>
<comment type="caution">
    <text evidence="1">The sequence shown here is derived from an EMBL/GenBank/DDBJ whole genome shotgun (WGS) entry which is preliminary data.</text>
</comment>
<dbReference type="RefSeq" id="WP_173085277.1">
    <property type="nucleotide sequence ID" value="NZ_BLTE01000012.1"/>
</dbReference>
<dbReference type="AlphaFoldDB" id="A0A6V8LX37"/>